<dbReference type="Proteomes" id="UP000199394">
    <property type="component" value="Unassembled WGS sequence"/>
</dbReference>
<dbReference type="AlphaFoldDB" id="A0A1H4BI52"/>
<protein>
    <recommendedName>
        <fullName evidence="4">DUF5067 domain-containing protein</fullName>
    </recommendedName>
</protein>
<gene>
    <name evidence="2" type="ORF">SAMN04515656_11177</name>
</gene>
<evidence type="ECO:0008006" key="4">
    <source>
        <dbReference type="Google" id="ProtNLM"/>
    </source>
</evidence>
<sequence length="212" mass="22788">MDNQTKKCRYCHSEMDGNARVCPVCHREQQGGAKKMILLVALGLAVLLVLGSCMMNSGKKNDTTSKPAATSSAHTSSEKIYGLGESWTVDGQWTLRMDGATATDERNPYSDKTPAQVVILSYTYENLGYTNEIQDLMISDLALQVLDDGKAVGNSYPGSITTYAQPVPVGAACNGAQLCVGLDNPSSAITVHAEMYDSNGKKQRAIFNIPVE</sequence>
<evidence type="ECO:0000313" key="3">
    <source>
        <dbReference type="Proteomes" id="UP000199394"/>
    </source>
</evidence>
<accession>A0A1H4BI52</accession>
<keyword evidence="1" id="KW-0472">Membrane</keyword>
<evidence type="ECO:0000256" key="1">
    <source>
        <dbReference type="SAM" id="Phobius"/>
    </source>
</evidence>
<dbReference type="EMBL" id="FNRK01000011">
    <property type="protein sequence ID" value="SEA47472.1"/>
    <property type="molecule type" value="Genomic_DNA"/>
</dbReference>
<dbReference type="STRING" id="81409.SAMN04515656_11177"/>
<organism evidence="2 3">
    <name type="scientific">Eubacterium aggregans</name>
    <dbReference type="NCBI Taxonomy" id="81409"/>
    <lineage>
        <taxon>Bacteria</taxon>
        <taxon>Bacillati</taxon>
        <taxon>Bacillota</taxon>
        <taxon>Clostridia</taxon>
        <taxon>Eubacteriales</taxon>
        <taxon>Eubacteriaceae</taxon>
        <taxon>Eubacterium</taxon>
    </lineage>
</organism>
<keyword evidence="1" id="KW-0812">Transmembrane</keyword>
<evidence type="ECO:0000313" key="2">
    <source>
        <dbReference type="EMBL" id="SEA47472.1"/>
    </source>
</evidence>
<keyword evidence="1" id="KW-1133">Transmembrane helix</keyword>
<feature type="transmembrane region" description="Helical" evidence="1">
    <location>
        <begin position="36"/>
        <end position="57"/>
    </location>
</feature>
<proteinExistence type="predicted"/>
<reference evidence="2 3" key="1">
    <citation type="submission" date="2016-10" db="EMBL/GenBank/DDBJ databases">
        <authorList>
            <person name="de Groot N.N."/>
        </authorList>
    </citation>
    <scope>NUCLEOTIDE SEQUENCE [LARGE SCALE GENOMIC DNA]</scope>
    <source>
        <strain evidence="2 3">SR12</strain>
    </source>
</reference>
<dbReference type="RefSeq" id="WP_242911628.1">
    <property type="nucleotide sequence ID" value="NZ_FNRK01000011.1"/>
</dbReference>
<name>A0A1H4BI52_9FIRM</name>
<keyword evidence="3" id="KW-1185">Reference proteome</keyword>